<keyword evidence="2" id="KW-1185">Reference proteome</keyword>
<dbReference type="AlphaFoldDB" id="A0A934NWN7"/>
<accession>A0A934NWN7</accession>
<gene>
    <name evidence="1" type="ORF">JGU71_28165</name>
</gene>
<dbReference type="Proteomes" id="UP000655868">
    <property type="component" value="Unassembled WGS sequence"/>
</dbReference>
<evidence type="ECO:0000313" key="1">
    <source>
        <dbReference type="EMBL" id="MBJ8342771.1"/>
    </source>
</evidence>
<name>A0A934NWN7_9NOCA</name>
<dbReference type="EMBL" id="JAEMNV010000014">
    <property type="protein sequence ID" value="MBJ8342771.1"/>
    <property type="molecule type" value="Genomic_DNA"/>
</dbReference>
<comment type="caution">
    <text evidence="1">The sequence shown here is derived from an EMBL/GenBank/DDBJ whole genome shotgun (WGS) entry which is preliminary data.</text>
</comment>
<reference evidence="1" key="1">
    <citation type="submission" date="2020-12" db="EMBL/GenBank/DDBJ databases">
        <title>Antrihabitans popcorni sp. nov. and Antrihabitans auranticaus sp. nov., isolated from a larva cave.</title>
        <authorList>
            <person name="Lee S.D."/>
            <person name="Kim I.S."/>
        </authorList>
    </citation>
    <scope>NUCLEOTIDE SEQUENCE</scope>
    <source>
        <strain evidence="1">YC3-6</strain>
    </source>
</reference>
<evidence type="ECO:0000313" key="2">
    <source>
        <dbReference type="Proteomes" id="UP000655868"/>
    </source>
</evidence>
<organism evidence="1 2">
    <name type="scientific">Antrihabitans stalagmiti</name>
    <dbReference type="NCBI Taxonomy" id="2799499"/>
    <lineage>
        <taxon>Bacteria</taxon>
        <taxon>Bacillati</taxon>
        <taxon>Actinomycetota</taxon>
        <taxon>Actinomycetes</taxon>
        <taxon>Mycobacteriales</taxon>
        <taxon>Nocardiaceae</taxon>
        <taxon>Antrihabitans</taxon>
    </lineage>
</organism>
<proteinExistence type="predicted"/>
<dbReference type="Pfam" id="PF10910">
    <property type="entry name" value="Phage_gene29"/>
    <property type="match status" value="1"/>
</dbReference>
<sequence length="126" mass="14271">MMAAEDKGLPVRELCNLDDPEEMFLWALLGLDDVNGAQVMVSFDHLRTISKRIFEVGGRLVADPVIKYRPPIAAPLTPFDGHGSWVSVDEPDPERDPLSETLAQMKPHVLKAVVDRTREEHPEWWD</sequence>
<protein>
    <submittedName>
        <fullName evidence="1">DUF2744 domain-containing protein</fullName>
    </submittedName>
</protein>
<dbReference type="InterPro" id="IPR021226">
    <property type="entry name" value="Phage_gene29"/>
</dbReference>